<evidence type="ECO:0000313" key="3">
    <source>
        <dbReference type="EMBL" id="PIS40436.1"/>
    </source>
</evidence>
<accession>A0A2H0YPU0</accession>
<dbReference type="Pfam" id="PF02021">
    <property type="entry name" value="UPF0102"/>
    <property type="match status" value="1"/>
</dbReference>
<dbReference type="HAMAP" id="MF_00048">
    <property type="entry name" value="UPF0102"/>
    <property type="match status" value="1"/>
</dbReference>
<dbReference type="PANTHER" id="PTHR34039:SF1">
    <property type="entry name" value="UPF0102 PROTEIN YRAN"/>
    <property type="match status" value="1"/>
</dbReference>
<comment type="caution">
    <text evidence="3">The sequence shown here is derived from an EMBL/GenBank/DDBJ whole genome shotgun (WGS) entry which is preliminary data.</text>
</comment>
<sequence length="119" mass="13570">MNKVGQTQIQGQKGEDLAAEYLIERGFKMLNRNVRTPFGEIDLVCRQGGKTVFVEVKLRNSKTFGNPEDSVVGNKLHKLTKSIEWYILNNPSIKEYRLDLIAIEADSRPPKISHLENIE</sequence>
<name>A0A2H0YPU0_9BACT</name>
<comment type="similarity">
    <text evidence="1 2">Belongs to the UPF0102 family.</text>
</comment>
<dbReference type="SUPFAM" id="SSF52980">
    <property type="entry name" value="Restriction endonuclease-like"/>
    <property type="match status" value="1"/>
</dbReference>
<dbReference type="NCBIfam" id="NF009150">
    <property type="entry name" value="PRK12497.1-3"/>
    <property type="match status" value="1"/>
</dbReference>
<dbReference type="PANTHER" id="PTHR34039">
    <property type="entry name" value="UPF0102 PROTEIN YRAN"/>
    <property type="match status" value="1"/>
</dbReference>
<reference evidence="4" key="1">
    <citation type="submission" date="2017-09" db="EMBL/GenBank/DDBJ databases">
        <title>Depth-based differentiation of microbial function through sediment-hosted aquifers and enrichment of novel symbionts in the deep terrestrial subsurface.</title>
        <authorList>
            <person name="Probst A.J."/>
            <person name="Ladd B."/>
            <person name="Jarett J.K."/>
            <person name="Geller-Mcgrath D.E."/>
            <person name="Sieber C.M.K."/>
            <person name="Emerson J.B."/>
            <person name="Anantharaman K."/>
            <person name="Thomas B.C."/>
            <person name="Malmstrom R."/>
            <person name="Stieglmeier M."/>
            <person name="Klingl A."/>
            <person name="Woyke T."/>
            <person name="Ryan C.M."/>
            <person name="Banfield J.F."/>
        </authorList>
    </citation>
    <scope>NUCLEOTIDE SEQUENCE [LARGE SCALE GENOMIC DNA]</scope>
</reference>
<evidence type="ECO:0000313" key="4">
    <source>
        <dbReference type="Proteomes" id="UP000236845"/>
    </source>
</evidence>
<dbReference type="InterPro" id="IPR011856">
    <property type="entry name" value="tRNA_endonuc-like_dom_sf"/>
</dbReference>
<dbReference type="GO" id="GO:0003676">
    <property type="term" value="F:nucleic acid binding"/>
    <property type="evidence" value="ECO:0007669"/>
    <property type="project" value="InterPro"/>
</dbReference>
<dbReference type="CDD" id="cd20736">
    <property type="entry name" value="PoNe_Nuclease"/>
    <property type="match status" value="1"/>
</dbReference>
<organism evidence="3 4">
    <name type="scientific">Candidatus Kerfeldbacteria bacterium CG08_land_8_20_14_0_20_43_14</name>
    <dbReference type="NCBI Taxonomy" id="2014246"/>
    <lineage>
        <taxon>Bacteria</taxon>
        <taxon>Candidatus Kerfeldiibacteriota</taxon>
    </lineage>
</organism>
<proteinExistence type="inferred from homology"/>
<evidence type="ECO:0000256" key="1">
    <source>
        <dbReference type="ARBA" id="ARBA00006738"/>
    </source>
</evidence>
<dbReference type="InterPro" id="IPR011335">
    <property type="entry name" value="Restrct_endonuc-II-like"/>
</dbReference>
<gene>
    <name evidence="3" type="ORF">COT26_03225</name>
</gene>
<protein>
    <recommendedName>
        <fullName evidence="2">UPF0102 protein COT26_03225</fullName>
    </recommendedName>
</protein>
<dbReference type="EMBL" id="PEXW01000069">
    <property type="protein sequence ID" value="PIS40436.1"/>
    <property type="molecule type" value="Genomic_DNA"/>
</dbReference>
<dbReference type="AlphaFoldDB" id="A0A2H0YPU0"/>
<dbReference type="InterPro" id="IPR003509">
    <property type="entry name" value="UPF0102_YraN-like"/>
</dbReference>
<dbReference type="Proteomes" id="UP000236845">
    <property type="component" value="Unassembled WGS sequence"/>
</dbReference>
<evidence type="ECO:0000256" key="2">
    <source>
        <dbReference type="HAMAP-Rule" id="MF_00048"/>
    </source>
</evidence>
<dbReference type="Gene3D" id="3.40.1350.10">
    <property type="match status" value="1"/>
</dbReference>